<dbReference type="PROSITE" id="PS51257">
    <property type="entry name" value="PROKAR_LIPOPROTEIN"/>
    <property type="match status" value="1"/>
</dbReference>
<keyword evidence="1" id="KW-0732">Signal</keyword>
<protein>
    <recommendedName>
        <fullName evidence="4">Lipoprotein</fullName>
    </recommendedName>
</protein>
<dbReference type="STRING" id="1121457.SAMN02745161_0832"/>
<evidence type="ECO:0000313" key="3">
    <source>
        <dbReference type="Proteomes" id="UP000184694"/>
    </source>
</evidence>
<dbReference type="RefSeq" id="WP_074215670.1">
    <property type="nucleotide sequence ID" value="NZ_FSRG01000003.1"/>
</dbReference>
<dbReference type="EMBL" id="FSRG01000003">
    <property type="protein sequence ID" value="SIN79979.1"/>
    <property type="molecule type" value="Genomic_DNA"/>
</dbReference>
<sequence>MKTLCHIMLAVCLAILASGCKQMEAWERHSMAPMGDSVHLATDMQKVECPPVIGEEMMNGDKQLLINNSYIQDNDKKLSVKSSTTSTDAFKVSRD</sequence>
<proteinExistence type="predicted"/>
<evidence type="ECO:0000313" key="2">
    <source>
        <dbReference type="EMBL" id="SIN79979.1"/>
    </source>
</evidence>
<accession>A0A1N6EAC7</accession>
<evidence type="ECO:0008006" key="4">
    <source>
        <dbReference type="Google" id="ProtNLM"/>
    </source>
</evidence>
<feature type="chain" id="PRO_5012116546" description="Lipoprotein" evidence="1">
    <location>
        <begin position="24"/>
        <end position="95"/>
    </location>
</feature>
<feature type="signal peptide" evidence="1">
    <location>
        <begin position="1"/>
        <end position="23"/>
    </location>
</feature>
<name>A0A1N6EAC7_9BACT</name>
<reference evidence="3" key="1">
    <citation type="submission" date="2016-11" db="EMBL/GenBank/DDBJ databases">
        <authorList>
            <person name="Varghese N."/>
            <person name="Submissions S."/>
        </authorList>
    </citation>
    <scope>NUCLEOTIDE SEQUENCE [LARGE SCALE GENOMIC DNA]</scope>
    <source>
        <strain evidence="3">DSM 17456</strain>
    </source>
</reference>
<evidence type="ECO:0000256" key="1">
    <source>
        <dbReference type="SAM" id="SignalP"/>
    </source>
</evidence>
<dbReference type="AlphaFoldDB" id="A0A1N6EAC7"/>
<dbReference type="OrthoDB" id="9953647at2"/>
<gene>
    <name evidence="2" type="ORF">SAMN02745161_0832</name>
</gene>
<dbReference type="Proteomes" id="UP000184694">
    <property type="component" value="Unassembled WGS sequence"/>
</dbReference>
<organism evidence="2 3">
    <name type="scientific">Halodesulfovibrio marinisediminis DSM 17456</name>
    <dbReference type="NCBI Taxonomy" id="1121457"/>
    <lineage>
        <taxon>Bacteria</taxon>
        <taxon>Pseudomonadati</taxon>
        <taxon>Thermodesulfobacteriota</taxon>
        <taxon>Desulfovibrionia</taxon>
        <taxon>Desulfovibrionales</taxon>
        <taxon>Desulfovibrionaceae</taxon>
        <taxon>Halodesulfovibrio</taxon>
    </lineage>
</organism>
<keyword evidence="3" id="KW-1185">Reference proteome</keyword>